<protein>
    <recommendedName>
        <fullName evidence="3">Type I addiction module toxin, SymE family</fullName>
    </recommendedName>
</protein>
<sequence>MQIADLWLHQAGFAPGRRMRIPFTPRNSCLTISSEPY</sequence>
<proteinExistence type="predicted"/>
<dbReference type="OrthoDB" id="9035207at2"/>
<evidence type="ECO:0008006" key="3">
    <source>
        <dbReference type="Google" id="ProtNLM"/>
    </source>
</evidence>
<reference evidence="1 2" key="1">
    <citation type="submission" date="2018-10" db="EMBL/GenBank/DDBJ databases">
        <title>Paraburkholderia sp. 7MK8-2, isolated from soil.</title>
        <authorList>
            <person name="Gao Z.-H."/>
            <person name="Qiu L.-H."/>
        </authorList>
    </citation>
    <scope>NUCLEOTIDE SEQUENCE [LARGE SCALE GENOMIC DNA]</scope>
    <source>
        <strain evidence="1 2">7MK8-2</strain>
    </source>
</reference>
<dbReference type="AlphaFoldDB" id="A0A494XAX7"/>
<evidence type="ECO:0000313" key="1">
    <source>
        <dbReference type="EMBL" id="RKP46791.1"/>
    </source>
</evidence>
<dbReference type="RefSeq" id="WP_121278619.1">
    <property type="nucleotide sequence ID" value="NZ_RBZV01000006.1"/>
</dbReference>
<comment type="caution">
    <text evidence="1">The sequence shown here is derived from an EMBL/GenBank/DDBJ whole genome shotgun (WGS) entry which is preliminary data.</text>
</comment>
<name>A0A494XAX7_9BURK</name>
<dbReference type="Proteomes" id="UP000280434">
    <property type="component" value="Unassembled WGS sequence"/>
</dbReference>
<organism evidence="1 2">
    <name type="scientific">Trinickia fusca</name>
    <dbReference type="NCBI Taxonomy" id="2419777"/>
    <lineage>
        <taxon>Bacteria</taxon>
        <taxon>Pseudomonadati</taxon>
        <taxon>Pseudomonadota</taxon>
        <taxon>Betaproteobacteria</taxon>
        <taxon>Burkholderiales</taxon>
        <taxon>Burkholderiaceae</taxon>
        <taxon>Trinickia</taxon>
    </lineage>
</organism>
<dbReference type="EMBL" id="RBZV01000006">
    <property type="protein sequence ID" value="RKP46791.1"/>
    <property type="molecule type" value="Genomic_DNA"/>
</dbReference>
<evidence type="ECO:0000313" key="2">
    <source>
        <dbReference type="Proteomes" id="UP000280434"/>
    </source>
</evidence>
<accession>A0A494XAX7</accession>
<keyword evidence="2" id="KW-1185">Reference proteome</keyword>
<gene>
    <name evidence="1" type="ORF">D7S89_15575</name>
</gene>